<keyword evidence="11" id="KW-1185">Reference proteome</keyword>
<evidence type="ECO:0000256" key="3">
    <source>
        <dbReference type="ARBA" id="ARBA00022679"/>
    </source>
</evidence>
<keyword evidence="7" id="KW-0175">Coiled coil</keyword>
<keyword evidence="4" id="KW-0949">S-adenosyl-L-methionine</keyword>
<accession>A0A9X3EUL8</accession>
<evidence type="ECO:0000313" key="10">
    <source>
        <dbReference type="EMBL" id="MCY1010351.1"/>
    </source>
</evidence>
<evidence type="ECO:0000313" key="11">
    <source>
        <dbReference type="Proteomes" id="UP001150924"/>
    </source>
</evidence>
<reference evidence="10" key="1">
    <citation type="submission" date="2022-11" db="EMBL/GenBank/DDBJ databases">
        <title>Minimal conservation of predation-associated metabolite biosynthetic gene clusters underscores biosynthetic potential of Myxococcota including descriptions for ten novel species: Archangium lansinium sp. nov., Myxococcus landrumus sp. nov., Nannocystis bai.</title>
        <authorList>
            <person name="Ahearne A."/>
            <person name="Stevens C."/>
            <person name="Phillips K."/>
        </authorList>
    </citation>
    <scope>NUCLEOTIDE SEQUENCE</scope>
    <source>
        <strain evidence="10">Na p29</strain>
    </source>
</reference>
<protein>
    <recommendedName>
        <fullName evidence="1">site-specific DNA-methyltransferase (adenine-specific)</fullName>
        <ecNumber evidence="1">2.1.1.72</ecNumber>
    </recommendedName>
</protein>
<keyword evidence="3" id="KW-0808">Transferase</keyword>
<dbReference type="SUPFAM" id="SSF53335">
    <property type="entry name" value="S-adenosyl-L-methionine-dependent methyltransferases"/>
    <property type="match status" value="1"/>
</dbReference>
<proteinExistence type="predicted"/>
<dbReference type="InterPro" id="IPR011990">
    <property type="entry name" value="TPR-like_helical_dom_sf"/>
</dbReference>
<gene>
    <name evidence="10" type="ORF">OV079_33250</name>
</gene>
<dbReference type="Gene3D" id="1.25.40.10">
    <property type="entry name" value="Tetratricopeptide repeat domain"/>
    <property type="match status" value="1"/>
</dbReference>
<evidence type="ECO:0000256" key="1">
    <source>
        <dbReference type="ARBA" id="ARBA00011900"/>
    </source>
</evidence>
<dbReference type="InterPro" id="IPR029063">
    <property type="entry name" value="SAM-dependent_MTases_sf"/>
</dbReference>
<evidence type="ECO:0000256" key="7">
    <source>
        <dbReference type="SAM" id="Coils"/>
    </source>
</evidence>
<dbReference type="InterPro" id="IPR039565">
    <property type="entry name" value="BamD-like"/>
</dbReference>
<dbReference type="PROSITE" id="PS00092">
    <property type="entry name" value="N6_MTASE"/>
    <property type="match status" value="1"/>
</dbReference>
<dbReference type="Pfam" id="PF13525">
    <property type="entry name" value="YfiO"/>
    <property type="match status" value="1"/>
</dbReference>
<comment type="caution">
    <text evidence="10">The sequence shown here is derived from an EMBL/GenBank/DDBJ whole genome shotgun (WGS) entry which is preliminary data.</text>
</comment>
<feature type="compositionally biased region" description="Basic residues" evidence="8">
    <location>
        <begin position="401"/>
        <end position="416"/>
    </location>
</feature>
<feature type="coiled-coil region" evidence="7">
    <location>
        <begin position="120"/>
        <end position="147"/>
    </location>
</feature>
<comment type="catalytic activity">
    <reaction evidence="6">
        <text>a 2'-deoxyadenosine in DNA + S-adenosyl-L-methionine = an N(6)-methyl-2'-deoxyadenosine in DNA + S-adenosyl-L-homocysteine + H(+)</text>
        <dbReference type="Rhea" id="RHEA:15197"/>
        <dbReference type="Rhea" id="RHEA-COMP:12418"/>
        <dbReference type="Rhea" id="RHEA-COMP:12419"/>
        <dbReference type="ChEBI" id="CHEBI:15378"/>
        <dbReference type="ChEBI" id="CHEBI:57856"/>
        <dbReference type="ChEBI" id="CHEBI:59789"/>
        <dbReference type="ChEBI" id="CHEBI:90615"/>
        <dbReference type="ChEBI" id="CHEBI:90616"/>
        <dbReference type="EC" id="2.1.1.72"/>
    </reaction>
</comment>
<dbReference type="Proteomes" id="UP001150924">
    <property type="component" value="Unassembled WGS sequence"/>
</dbReference>
<dbReference type="InterPro" id="IPR002052">
    <property type="entry name" value="DNA_methylase_N6_adenine_CS"/>
</dbReference>
<evidence type="ECO:0000256" key="2">
    <source>
        <dbReference type="ARBA" id="ARBA00022603"/>
    </source>
</evidence>
<feature type="compositionally biased region" description="Basic residues" evidence="8">
    <location>
        <begin position="305"/>
        <end position="316"/>
    </location>
</feature>
<evidence type="ECO:0000259" key="9">
    <source>
        <dbReference type="Pfam" id="PF13525"/>
    </source>
</evidence>
<dbReference type="GO" id="GO:0009307">
    <property type="term" value="P:DNA restriction-modification system"/>
    <property type="evidence" value="ECO:0007669"/>
    <property type="project" value="InterPro"/>
</dbReference>
<dbReference type="GO" id="GO:0009007">
    <property type="term" value="F:site-specific DNA-methyltransferase (adenine-specific) activity"/>
    <property type="evidence" value="ECO:0007669"/>
    <property type="project" value="UniProtKB-EC"/>
</dbReference>
<dbReference type="AlphaFoldDB" id="A0A9X3EUL8"/>
<dbReference type="SUPFAM" id="SSF48452">
    <property type="entry name" value="TPR-like"/>
    <property type="match status" value="1"/>
</dbReference>
<dbReference type="GO" id="GO:0032259">
    <property type="term" value="P:methylation"/>
    <property type="evidence" value="ECO:0007669"/>
    <property type="project" value="UniProtKB-KW"/>
</dbReference>
<dbReference type="EC" id="2.1.1.72" evidence="1"/>
<keyword evidence="5" id="KW-0732">Signal</keyword>
<dbReference type="Pfam" id="PF02086">
    <property type="entry name" value="MethyltransfD12"/>
    <property type="match status" value="1"/>
</dbReference>
<evidence type="ECO:0000256" key="4">
    <source>
        <dbReference type="ARBA" id="ARBA00022691"/>
    </source>
</evidence>
<evidence type="ECO:0000256" key="6">
    <source>
        <dbReference type="ARBA" id="ARBA00047942"/>
    </source>
</evidence>
<sequence>MLHLRRRLLGGLGRPGAVASALAAALVAPGCLTLKAEHDDLAKKVDKIETQTIDRSKELDEKVVEADKKLAELQAKLDQAESLLRGSQAGIGVRMDVVEQDTQQLRGAAENAELVASSTQQALLELRADIDERLKKLEEKLNEATSIPEGKDELWAEADRRLQRKDFKQARTLFRTFISRYPGDPKLPDADFKVGLTFYSERDYKSALGIFYKIIQDHADAPVVSDALYYSGLGFAKLGQCKNAIAYFEALNRPKSTAPAQYQKAAKDQIELLKKDNGELCFDREDAGAGAAAKQGVQETQKPAARSRRPRRRRAPRRSDQVPRLEAAADPGDLAGHPQPAGGPDGDRPVLRDIPGRTRAQGRRLPRPRQRPQHLRGDAGTLLRAGGPRGRARGRPPPGRRAQRAARRARLRHPHVLRGGPLLPAEERRPHRRHPPRDRRQEPAPELEAVLLVALIEAADRVDSTTGVQMAYLKSWAARAHGDLELRVPEVLSRATWGKGQAHGLDALAAAAALEADLAYLDPPYNQHSYLGNYHVWETIVRGDAPEAYGVARKRVDCQERRSPFNARTKIRASMEALIDAVRAPLLVVSFSDEGYLSRPELEALLARRGPVRVLSFDYKRYVGAQIGIYSPRGEKVGRVSHLRNTEMLYVVGEGRHADAVAALPER</sequence>
<feature type="domain" description="Outer membrane lipoprotein BamD-like" evidence="9">
    <location>
        <begin position="152"/>
        <end position="254"/>
    </location>
</feature>
<feature type="region of interest" description="Disordered" evidence="8">
    <location>
        <begin position="287"/>
        <end position="445"/>
    </location>
</feature>
<evidence type="ECO:0000256" key="8">
    <source>
        <dbReference type="SAM" id="MobiDB-lite"/>
    </source>
</evidence>
<dbReference type="InterPro" id="IPR012327">
    <property type="entry name" value="MeTrfase_D12"/>
</dbReference>
<dbReference type="GO" id="GO:0003676">
    <property type="term" value="F:nucleic acid binding"/>
    <property type="evidence" value="ECO:0007669"/>
    <property type="project" value="InterPro"/>
</dbReference>
<dbReference type="EMBL" id="JAPNKE010000002">
    <property type="protein sequence ID" value="MCY1010351.1"/>
    <property type="molecule type" value="Genomic_DNA"/>
</dbReference>
<feature type="compositionally biased region" description="Basic residues" evidence="8">
    <location>
        <begin position="360"/>
        <end position="374"/>
    </location>
</feature>
<keyword evidence="2 10" id="KW-0489">Methyltransferase</keyword>
<feature type="compositionally biased region" description="Basic and acidic residues" evidence="8">
    <location>
        <begin position="345"/>
        <end position="356"/>
    </location>
</feature>
<organism evidence="10 11">
    <name type="scientific">Nannocystis pusilla</name>
    <dbReference type="NCBI Taxonomy" id="889268"/>
    <lineage>
        <taxon>Bacteria</taxon>
        <taxon>Pseudomonadati</taxon>
        <taxon>Myxococcota</taxon>
        <taxon>Polyangia</taxon>
        <taxon>Nannocystales</taxon>
        <taxon>Nannocystaceae</taxon>
        <taxon>Nannocystis</taxon>
    </lineage>
</organism>
<feature type="coiled-coil region" evidence="7">
    <location>
        <begin position="31"/>
        <end position="90"/>
    </location>
</feature>
<evidence type="ECO:0000256" key="5">
    <source>
        <dbReference type="ARBA" id="ARBA00022729"/>
    </source>
</evidence>
<name>A0A9X3EUL8_9BACT</name>